<dbReference type="EMBL" id="JADYXP020000024">
    <property type="protein sequence ID" value="KAL0101686.1"/>
    <property type="molecule type" value="Genomic_DNA"/>
</dbReference>
<evidence type="ECO:0000313" key="1">
    <source>
        <dbReference type="EMBL" id="KAL0101686.1"/>
    </source>
</evidence>
<accession>A0AAW2EHF5</accession>
<dbReference type="Proteomes" id="UP001430953">
    <property type="component" value="Unassembled WGS sequence"/>
</dbReference>
<name>A0AAW2EHF5_9HYME</name>
<protein>
    <submittedName>
        <fullName evidence="1">Uncharacterized protein</fullName>
    </submittedName>
</protein>
<keyword evidence="2" id="KW-1185">Reference proteome</keyword>
<reference evidence="1 2" key="1">
    <citation type="submission" date="2023-03" db="EMBL/GenBank/DDBJ databases">
        <title>High recombination rates correlate with genetic variation in Cardiocondyla obscurior ants.</title>
        <authorList>
            <person name="Errbii M."/>
        </authorList>
    </citation>
    <scope>NUCLEOTIDE SEQUENCE [LARGE SCALE GENOMIC DNA]</scope>
    <source>
        <strain evidence="1">Alpha-2009</strain>
        <tissue evidence="1">Whole body</tissue>
    </source>
</reference>
<gene>
    <name evidence="1" type="ORF">PUN28_019092</name>
</gene>
<organism evidence="1 2">
    <name type="scientific">Cardiocondyla obscurior</name>
    <dbReference type="NCBI Taxonomy" id="286306"/>
    <lineage>
        <taxon>Eukaryota</taxon>
        <taxon>Metazoa</taxon>
        <taxon>Ecdysozoa</taxon>
        <taxon>Arthropoda</taxon>
        <taxon>Hexapoda</taxon>
        <taxon>Insecta</taxon>
        <taxon>Pterygota</taxon>
        <taxon>Neoptera</taxon>
        <taxon>Endopterygota</taxon>
        <taxon>Hymenoptera</taxon>
        <taxon>Apocrita</taxon>
        <taxon>Aculeata</taxon>
        <taxon>Formicoidea</taxon>
        <taxon>Formicidae</taxon>
        <taxon>Myrmicinae</taxon>
        <taxon>Cardiocondyla</taxon>
    </lineage>
</organism>
<proteinExistence type="predicted"/>
<sequence>MSNDSFGINAKIIHQALLRRAFPACSGVVNNAANVASVEPAANGNFFLIFDRRGETLVPKLTTATGSANVTREQVYVRISK</sequence>
<comment type="caution">
    <text evidence="1">The sequence shown here is derived from an EMBL/GenBank/DDBJ whole genome shotgun (WGS) entry which is preliminary data.</text>
</comment>
<evidence type="ECO:0000313" key="2">
    <source>
        <dbReference type="Proteomes" id="UP001430953"/>
    </source>
</evidence>
<dbReference type="AlphaFoldDB" id="A0AAW2EHF5"/>